<feature type="transmembrane region" description="Helical" evidence="1">
    <location>
        <begin position="86"/>
        <end position="109"/>
    </location>
</feature>
<accession>A0A3S4A1T5</accession>
<name>A0A3S4A1T5_9MICO</name>
<keyword evidence="1" id="KW-0472">Membrane</keyword>
<evidence type="ECO:0000313" key="3">
    <source>
        <dbReference type="Proteomes" id="UP000288547"/>
    </source>
</evidence>
<proteinExistence type="predicted"/>
<reference evidence="2 3" key="1">
    <citation type="submission" date="2018-12" db="EMBL/GenBank/DDBJ databases">
        <authorList>
            <person name="Li F."/>
        </authorList>
    </citation>
    <scope>NUCLEOTIDE SEQUENCE [LARGE SCALE GENOMIC DNA]</scope>
    <source>
        <strain evidence="2 3">11W25H-1</strain>
    </source>
</reference>
<dbReference type="EMBL" id="RZNB01000005">
    <property type="protein sequence ID" value="RWZ49535.1"/>
    <property type="molecule type" value="Genomic_DNA"/>
</dbReference>
<feature type="transmembrane region" description="Helical" evidence="1">
    <location>
        <begin position="51"/>
        <end position="74"/>
    </location>
</feature>
<sequence>MKPRSISVVVVGALGVLLGFFGAAFLNLAGLDLRQEGLGRGSAWEEGESEYLVVLGSGLLVLWLISVGGVFLLARSGRPDRKVHVLGTWVIVLSALLVTGLVVASVAIIPRLYDWQAY</sequence>
<dbReference type="Proteomes" id="UP000288547">
    <property type="component" value="Unassembled WGS sequence"/>
</dbReference>
<feature type="transmembrane region" description="Helical" evidence="1">
    <location>
        <begin position="7"/>
        <end position="31"/>
    </location>
</feature>
<comment type="caution">
    <text evidence="2">The sequence shown here is derived from an EMBL/GenBank/DDBJ whole genome shotgun (WGS) entry which is preliminary data.</text>
</comment>
<gene>
    <name evidence="2" type="ORF">ELQ90_12245</name>
</gene>
<keyword evidence="3" id="KW-1185">Reference proteome</keyword>
<organism evidence="2 3">
    <name type="scientific">Labedella phragmitis</name>
    <dbReference type="NCBI Taxonomy" id="2498849"/>
    <lineage>
        <taxon>Bacteria</taxon>
        <taxon>Bacillati</taxon>
        <taxon>Actinomycetota</taxon>
        <taxon>Actinomycetes</taxon>
        <taxon>Micrococcales</taxon>
        <taxon>Microbacteriaceae</taxon>
        <taxon>Labedella</taxon>
    </lineage>
</organism>
<dbReference type="RefSeq" id="WP_128495582.1">
    <property type="nucleotide sequence ID" value="NZ_RZNB01000005.1"/>
</dbReference>
<evidence type="ECO:0000313" key="2">
    <source>
        <dbReference type="EMBL" id="RWZ49535.1"/>
    </source>
</evidence>
<protein>
    <submittedName>
        <fullName evidence="2">Uncharacterized protein</fullName>
    </submittedName>
</protein>
<evidence type="ECO:0000256" key="1">
    <source>
        <dbReference type="SAM" id="Phobius"/>
    </source>
</evidence>
<dbReference type="AlphaFoldDB" id="A0A3S4A1T5"/>
<keyword evidence="1" id="KW-0812">Transmembrane</keyword>
<keyword evidence="1" id="KW-1133">Transmembrane helix</keyword>